<keyword evidence="3" id="KW-0203">Cytokinin biosynthesis</keyword>
<dbReference type="RefSeq" id="WP_245742811.1">
    <property type="nucleotide sequence ID" value="NZ_FOLY01000002.1"/>
</dbReference>
<reference evidence="5" key="1">
    <citation type="submission" date="2016-10" db="EMBL/GenBank/DDBJ databases">
        <authorList>
            <person name="Varghese N."/>
            <person name="Submissions S."/>
        </authorList>
    </citation>
    <scope>NUCLEOTIDE SEQUENCE [LARGE SCALE GENOMIC DNA]</scope>
    <source>
        <strain evidence="5">DSM 23439</strain>
    </source>
</reference>
<proteinExistence type="inferred from homology"/>
<dbReference type="PANTHER" id="PTHR31223">
    <property type="entry name" value="LOG FAMILY PROTEIN YJL055W"/>
    <property type="match status" value="1"/>
</dbReference>
<dbReference type="Pfam" id="PF03641">
    <property type="entry name" value="Lysine_decarbox"/>
    <property type="match status" value="1"/>
</dbReference>
<keyword evidence="3" id="KW-0378">Hydrolase</keyword>
<dbReference type="AlphaFoldDB" id="A0A1I1HVJ2"/>
<dbReference type="GO" id="GO:0008714">
    <property type="term" value="F:AMP nucleosidase activity"/>
    <property type="evidence" value="ECO:0007669"/>
    <property type="project" value="UniProtKB-EC"/>
</dbReference>
<dbReference type="EC" id="3.2.2.n1" evidence="3"/>
<accession>A0A1I1HVJ2</accession>
<evidence type="ECO:0000313" key="4">
    <source>
        <dbReference type="EMBL" id="SFC25978.1"/>
    </source>
</evidence>
<evidence type="ECO:0000313" key="5">
    <source>
        <dbReference type="Proteomes" id="UP000199046"/>
    </source>
</evidence>
<protein>
    <recommendedName>
        <fullName evidence="3">Cytokinin riboside 5'-monophosphate phosphoribohydrolase</fullName>
        <ecNumber evidence="3">3.2.2.n1</ecNumber>
    </recommendedName>
</protein>
<comment type="catalytic activity">
    <reaction evidence="1">
        <text>AMP + H2O = D-ribose 5-phosphate + adenine</text>
        <dbReference type="Rhea" id="RHEA:20129"/>
        <dbReference type="ChEBI" id="CHEBI:15377"/>
        <dbReference type="ChEBI" id="CHEBI:16708"/>
        <dbReference type="ChEBI" id="CHEBI:78346"/>
        <dbReference type="ChEBI" id="CHEBI:456215"/>
        <dbReference type="EC" id="3.2.2.4"/>
    </reaction>
</comment>
<name>A0A1I1HVJ2_9GAMM</name>
<gene>
    <name evidence="4" type="ORF">SAMN05421848_0786</name>
</gene>
<organism evidence="4 5">
    <name type="scientific">Kushneria avicenniae</name>
    <dbReference type="NCBI Taxonomy" id="402385"/>
    <lineage>
        <taxon>Bacteria</taxon>
        <taxon>Pseudomonadati</taxon>
        <taxon>Pseudomonadota</taxon>
        <taxon>Gammaproteobacteria</taxon>
        <taxon>Oceanospirillales</taxon>
        <taxon>Halomonadaceae</taxon>
        <taxon>Kushneria</taxon>
    </lineage>
</organism>
<evidence type="ECO:0000256" key="3">
    <source>
        <dbReference type="RuleBase" id="RU363015"/>
    </source>
</evidence>
<dbReference type="InterPro" id="IPR031100">
    <property type="entry name" value="LOG_fam"/>
</dbReference>
<dbReference type="EMBL" id="FOLY01000002">
    <property type="protein sequence ID" value="SFC25978.1"/>
    <property type="molecule type" value="Genomic_DNA"/>
</dbReference>
<evidence type="ECO:0000256" key="1">
    <source>
        <dbReference type="ARBA" id="ARBA00000274"/>
    </source>
</evidence>
<evidence type="ECO:0000256" key="2">
    <source>
        <dbReference type="ARBA" id="ARBA00006763"/>
    </source>
</evidence>
<dbReference type="PANTHER" id="PTHR31223:SF70">
    <property type="entry name" value="LOG FAMILY PROTEIN YJL055W"/>
    <property type="match status" value="1"/>
</dbReference>
<dbReference type="SUPFAM" id="SSF102405">
    <property type="entry name" value="MCP/YpsA-like"/>
    <property type="match status" value="1"/>
</dbReference>
<dbReference type="GO" id="GO:0005829">
    <property type="term" value="C:cytosol"/>
    <property type="evidence" value="ECO:0007669"/>
    <property type="project" value="TreeGrafter"/>
</dbReference>
<dbReference type="GO" id="GO:0009691">
    <property type="term" value="P:cytokinin biosynthetic process"/>
    <property type="evidence" value="ECO:0007669"/>
    <property type="project" value="UniProtKB-UniRule"/>
</dbReference>
<dbReference type="Gene3D" id="3.40.50.450">
    <property type="match status" value="1"/>
</dbReference>
<dbReference type="STRING" id="402385.SAMN05421848_0786"/>
<dbReference type="NCBIfam" id="TIGR00730">
    <property type="entry name" value="Rossman fold protein, TIGR00730 family"/>
    <property type="match status" value="1"/>
</dbReference>
<keyword evidence="5" id="KW-1185">Reference proteome</keyword>
<dbReference type="InterPro" id="IPR005269">
    <property type="entry name" value="LOG"/>
</dbReference>
<comment type="similarity">
    <text evidence="2 3">Belongs to the LOG family.</text>
</comment>
<sequence length="187" mass="20343">MNTHIRSTDSRSVCVYMGSRSGHAPHWQQLAEAVGEGIARRGWRLVYGGGHTGLMGACASAALAAGGEVVGIIPDHLVEREVAHTGLTELLRVPDMHTRKAQMAARSDGFVTLPGGIGTFEEFFETWTWRYLGLHRKPIGLLNHAGFFDPLLQFLDNTVEAGFLNADTRATLISADTPDELLDALFD</sequence>
<dbReference type="Proteomes" id="UP000199046">
    <property type="component" value="Unassembled WGS sequence"/>
</dbReference>